<keyword evidence="2" id="KW-0378">Hydrolase</keyword>
<dbReference type="STRING" id="40318.SNOD_15835"/>
<dbReference type="Gene3D" id="3.40.50.1000">
    <property type="entry name" value="HAD superfamily/HAD-like"/>
    <property type="match status" value="1"/>
</dbReference>
<evidence type="ECO:0000313" key="4">
    <source>
        <dbReference type="Proteomes" id="UP000031526"/>
    </source>
</evidence>
<protein>
    <submittedName>
        <fullName evidence="2">HAD family hydrolase</fullName>
    </submittedName>
</protein>
<accession>A0A0B5DMS6</accession>
<dbReference type="SUPFAM" id="SSF56784">
    <property type="entry name" value="HAD-like"/>
    <property type="match status" value="1"/>
</dbReference>
<dbReference type="GO" id="GO:0005829">
    <property type="term" value="C:cytosol"/>
    <property type="evidence" value="ECO:0007669"/>
    <property type="project" value="TreeGrafter"/>
</dbReference>
<dbReference type="InterPro" id="IPR023214">
    <property type="entry name" value="HAD_sf"/>
</dbReference>
<dbReference type="PANTHER" id="PTHR43434:SF1">
    <property type="entry name" value="PHOSPHOGLYCOLATE PHOSPHATASE"/>
    <property type="match status" value="1"/>
</dbReference>
<name>A0A0B5DMS6_9ACTN</name>
<reference evidence="4" key="1">
    <citation type="submission" date="2014-09" db="EMBL/GenBank/DDBJ databases">
        <title>Sequence of the Streptomyces nodosus genome.</title>
        <authorList>
            <person name="Sweeney P."/>
            <person name="Stephens N."/>
            <person name="Murphy C."/>
            <person name="Caffrey P."/>
        </authorList>
    </citation>
    <scope>NUCLEOTIDE SEQUENCE [LARGE SCALE GENOMIC DNA]</scope>
    <source>
        <strain evidence="4">ATCC 14899</strain>
    </source>
</reference>
<dbReference type="KEGG" id="snq:CP978_16135"/>
<evidence type="ECO:0000313" key="5">
    <source>
        <dbReference type="Proteomes" id="UP000325763"/>
    </source>
</evidence>
<gene>
    <name evidence="3" type="ORF">CP978_16135</name>
    <name evidence="2" type="ORF">SNOD_15835</name>
</gene>
<evidence type="ECO:0000313" key="2">
    <source>
        <dbReference type="EMBL" id="AJE44519.1"/>
    </source>
</evidence>
<sequence>MVRRPLGNHHDGADTLLVTSHTPGPDPATADTDEDTEEDTKKDAEGDAEKDAEKDAGELRALIMDARFVLFDFDGPICRLFAGYSAAGIARELVQRLERQGLLRLLTEEERRDPDPQAVLHAVDRRRRGSEVVADLEERLTQGELKAVTGAQATEHADDLIRTWSAAGARLAVTTNNSARAAHEYLVNRGLAGCFTPHIYGRTRELRRQKPDPYHLNRALRAMGTAPGAAALMIGDSPSDLQAAVRAGVRFLGYARDERVEERLRTAGAETVVRSLEPVLRMLPVPRGRT</sequence>
<dbReference type="Proteomes" id="UP000325763">
    <property type="component" value="Chromosome"/>
</dbReference>
<evidence type="ECO:0000313" key="3">
    <source>
        <dbReference type="EMBL" id="QEV43306.1"/>
    </source>
</evidence>
<dbReference type="RefSeq" id="WP_043448736.1">
    <property type="nucleotide sequence ID" value="NZ_CP009313.1"/>
</dbReference>
<dbReference type="EMBL" id="CP009313">
    <property type="protein sequence ID" value="AJE44519.1"/>
    <property type="molecule type" value="Genomic_DNA"/>
</dbReference>
<dbReference type="GO" id="GO:0008967">
    <property type="term" value="F:phosphoglycolate phosphatase activity"/>
    <property type="evidence" value="ECO:0007669"/>
    <property type="project" value="TreeGrafter"/>
</dbReference>
<reference evidence="3 5" key="3">
    <citation type="submission" date="2017-09" db="EMBL/GenBank/DDBJ databases">
        <title>Streptomyces genome completion.</title>
        <authorList>
            <person name="Lee N."/>
            <person name="Cho B.-K."/>
        </authorList>
    </citation>
    <scope>NUCLEOTIDE SEQUENCE [LARGE SCALE GENOMIC DNA]</scope>
    <source>
        <strain evidence="3 5">ATCC 14899</strain>
    </source>
</reference>
<dbReference type="AlphaFoldDB" id="A0A0B5DMS6"/>
<dbReference type="EMBL" id="CP023747">
    <property type="protein sequence ID" value="QEV43306.1"/>
    <property type="molecule type" value="Genomic_DNA"/>
</dbReference>
<proteinExistence type="predicted"/>
<dbReference type="Pfam" id="PF00702">
    <property type="entry name" value="Hydrolase"/>
    <property type="match status" value="1"/>
</dbReference>
<dbReference type="PANTHER" id="PTHR43434">
    <property type="entry name" value="PHOSPHOGLYCOLATE PHOSPHATASE"/>
    <property type="match status" value="1"/>
</dbReference>
<dbReference type="InterPro" id="IPR036412">
    <property type="entry name" value="HAD-like_sf"/>
</dbReference>
<dbReference type="HOGENOM" id="CLU_083623_0_0_11"/>
<feature type="compositionally biased region" description="Basic and acidic residues" evidence="1">
    <location>
        <begin position="39"/>
        <end position="53"/>
    </location>
</feature>
<organism evidence="2 4">
    <name type="scientific">Streptomyces nodosus</name>
    <dbReference type="NCBI Taxonomy" id="40318"/>
    <lineage>
        <taxon>Bacteria</taxon>
        <taxon>Bacillati</taxon>
        <taxon>Actinomycetota</taxon>
        <taxon>Actinomycetes</taxon>
        <taxon>Kitasatosporales</taxon>
        <taxon>Streptomycetaceae</taxon>
        <taxon>Streptomyces</taxon>
    </lineage>
</organism>
<feature type="region of interest" description="Disordered" evidence="1">
    <location>
        <begin position="1"/>
        <end position="53"/>
    </location>
</feature>
<evidence type="ECO:0000256" key="1">
    <source>
        <dbReference type="SAM" id="MobiDB-lite"/>
    </source>
</evidence>
<keyword evidence="4" id="KW-1185">Reference proteome</keyword>
<dbReference type="Proteomes" id="UP000031526">
    <property type="component" value="Chromosome"/>
</dbReference>
<dbReference type="InterPro" id="IPR050155">
    <property type="entry name" value="HAD-like_hydrolase_sf"/>
</dbReference>
<dbReference type="OrthoDB" id="4547358at2"/>
<dbReference type="GO" id="GO:0006281">
    <property type="term" value="P:DNA repair"/>
    <property type="evidence" value="ECO:0007669"/>
    <property type="project" value="TreeGrafter"/>
</dbReference>
<reference evidence="2 4" key="2">
    <citation type="journal article" date="2016" name="Appl. Microbiol. Biotechnol.">
        <title>Exploiting the genome sequence of Streptomyces nodosus for enhanced antibiotic production.</title>
        <authorList>
            <person name="Sweeney P."/>
            <person name="Murphy C.D."/>
            <person name="Caffrey P."/>
        </authorList>
    </citation>
    <scope>NUCLEOTIDE SEQUENCE [LARGE SCALE GENOMIC DNA]</scope>
    <source>
        <strain evidence="2 4">ATCC 14899</strain>
    </source>
</reference>